<keyword evidence="3 4" id="KW-0822">Tryptophan biosynthesis</keyword>
<dbReference type="GO" id="GO:0000162">
    <property type="term" value="P:L-tryptophan biosynthetic process"/>
    <property type="evidence" value="ECO:0007669"/>
    <property type="project" value="UniProtKB-UniRule"/>
</dbReference>
<dbReference type="PANTHER" id="PTHR43285">
    <property type="entry name" value="ANTHRANILATE PHOSPHORIBOSYLTRANSFERASE"/>
    <property type="match status" value="1"/>
</dbReference>
<dbReference type="Pfam" id="PF00591">
    <property type="entry name" value="Glycos_transf_3"/>
    <property type="match status" value="1"/>
</dbReference>
<feature type="binding site" evidence="4">
    <location>
        <position position="84"/>
    </location>
    <ligand>
        <name>anthranilate</name>
        <dbReference type="ChEBI" id="CHEBI:16567"/>
        <label>1</label>
    </ligand>
</feature>
<feature type="domain" description="Glycosyl transferase family 3" evidence="5">
    <location>
        <begin position="78"/>
        <end position="328"/>
    </location>
</feature>
<dbReference type="HAMAP" id="MF_00211">
    <property type="entry name" value="TrpD"/>
    <property type="match status" value="1"/>
</dbReference>
<evidence type="ECO:0000256" key="4">
    <source>
        <dbReference type="HAMAP-Rule" id="MF_00211"/>
    </source>
</evidence>
<comment type="function">
    <text evidence="4">Catalyzes the transfer of the phosphoribosyl group of 5-phosphorylribose-1-pyrophosphate (PRPP) to anthranilate to yield N-(5'-phosphoribosyl)-anthranilate (PRA).</text>
</comment>
<feature type="binding site" evidence="4">
    <location>
        <position position="115"/>
    </location>
    <ligand>
        <name>anthranilate</name>
        <dbReference type="ChEBI" id="CHEBI:16567"/>
        <label>1</label>
    </ligand>
</feature>
<dbReference type="Gene3D" id="3.40.1030.10">
    <property type="entry name" value="Nucleoside phosphorylase/phosphoribosyltransferase catalytic domain"/>
    <property type="match status" value="1"/>
</dbReference>
<feature type="binding site" evidence="4">
    <location>
        <begin position="112"/>
        <end position="120"/>
    </location>
    <ligand>
        <name>5-phospho-alpha-D-ribose 1-diphosphate</name>
        <dbReference type="ChEBI" id="CHEBI:58017"/>
    </ligand>
</feature>
<dbReference type="Gene3D" id="1.20.970.10">
    <property type="entry name" value="Transferase, Pyrimidine Nucleoside Phosphorylase, Chain C"/>
    <property type="match status" value="1"/>
</dbReference>
<dbReference type="GO" id="GO:0000287">
    <property type="term" value="F:magnesium ion binding"/>
    <property type="evidence" value="ECO:0007669"/>
    <property type="project" value="UniProtKB-UniRule"/>
</dbReference>
<dbReference type="GO" id="GO:0004048">
    <property type="term" value="F:anthranilate phosphoribosyltransferase activity"/>
    <property type="evidence" value="ECO:0007669"/>
    <property type="project" value="UniProtKB-UniRule"/>
</dbReference>
<keyword evidence="8" id="KW-1185">Reference proteome</keyword>
<dbReference type="UniPathway" id="UPA00035">
    <property type="reaction ID" value="UER00041"/>
</dbReference>
<dbReference type="EC" id="2.4.2.18" evidence="4"/>
<dbReference type="InterPro" id="IPR000312">
    <property type="entry name" value="Glycosyl_Trfase_fam3"/>
</dbReference>
<comment type="similarity">
    <text evidence="4">Belongs to the anthranilate phosphoribosyltransferase family.</text>
</comment>
<evidence type="ECO:0000256" key="3">
    <source>
        <dbReference type="ARBA" id="ARBA00022822"/>
    </source>
</evidence>
<dbReference type="EMBL" id="CP016268">
    <property type="protein sequence ID" value="ANO52789.1"/>
    <property type="molecule type" value="Genomic_DNA"/>
</dbReference>
<dbReference type="GO" id="GO:0005829">
    <property type="term" value="C:cytosol"/>
    <property type="evidence" value="ECO:0007669"/>
    <property type="project" value="TreeGrafter"/>
</dbReference>
<sequence length="341" mass="34950">MSGPHSALLDRLLSGTALTEQEAHGLMHAMAGGEMDPALAGAFLAGLRAKGETAAEIRGFATAMRELALAPTVPAGTPTVDTVGTGGDGSGSLNLSTGTGLLAAACGARVVKHGNRSISSRSGSADMLECLGMPLPLAADAAMAALDATSFTFLFAPAYHPAMKAIMPVRGALGVRTVFNLLGPLTNPAAPPYQLIGAFSADAAQLMADTLSGMPIERAFVVHGEPGWDEATPAGDFILFDVRPGSVSRSERSPEDYGVTRCAPADLAGGDAAHNAAELQRVFSGDDMGAHRDALLMGTSLVLEVMGRVNEPREGVALAAAAIDDGRAARFLDLMRAHYAE</sequence>
<dbReference type="Pfam" id="PF02885">
    <property type="entry name" value="Glycos_trans_3N"/>
    <property type="match status" value="1"/>
</dbReference>
<feature type="domain" description="Glycosyl transferase family 3 N-terminal" evidence="6">
    <location>
        <begin position="8"/>
        <end position="68"/>
    </location>
</feature>
<feature type="binding site" evidence="4">
    <location>
        <position position="124"/>
    </location>
    <ligand>
        <name>5-phospho-alpha-D-ribose 1-diphosphate</name>
        <dbReference type="ChEBI" id="CHEBI:58017"/>
    </ligand>
</feature>
<feature type="binding site" evidence="4">
    <location>
        <position position="230"/>
    </location>
    <ligand>
        <name>Mg(2+)</name>
        <dbReference type="ChEBI" id="CHEBI:18420"/>
        <label>1</label>
    </ligand>
</feature>
<feature type="binding site" evidence="4">
    <location>
        <position position="170"/>
    </location>
    <ligand>
        <name>anthranilate</name>
        <dbReference type="ChEBI" id="CHEBI:16567"/>
        <label>2</label>
    </ligand>
</feature>
<dbReference type="PANTHER" id="PTHR43285:SF2">
    <property type="entry name" value="ANTHRANILATE PHOSPHORIBOSYLTRANSFERASE"/>
    <property type="match status" value="1"/>
</dbReference>
<feature type="binding site" evidence="4">
    <location>
        <position position="96"/>
    </location>
    <ligand>
        <name>Mg(2+)</name>
        <dbReference type="ChEBI" id="CHEBI:18420"/>
        <label>1</label>
    </ligand>
</feature>
<comment type="pathway">
    <text evidence="4">Amino-acid biosynthesis; L-tryptophan biosynthesis; L-tryptophan from chorismate: step 2/5.</text>
</comment>
<feature type="binding site" evidence="4">
    <location>
        <begin position="87"/>
        <end position="88"/>
    </location>
    <ligand>
        <name>5-phospho-alpha-D-ribose 1-diphosphate</name>
        <dbReference type="ChEBI" id="CHEBI:58017"/>
    </ligand>
</feature>
<comment type="caution">
    <text evidence="4">Lacks conserved residue(s) required for the propagation of feature annotation.</text>
</comment>
<dbReference type="KEGG" id="woc:BA177_17775"/>
<feature type="binding site" evidence="4">
    <location>
        <position position="229"/>
    </location>
    <ligand>
        <name>Mg(2+)</name>
        <dbReference type="ChEBI" id="CHEBI:18420"/>
        <label>2</label>
    </ligand>
</feature>
<dbReference type="InterPro" id="IPR036320">
    <property type="entry name" value="Glycosyl_Trfase_fam3_N_dom_sf"/>
</dbReference>
<comment type="cofactor">
    <cofactor evidence="4">
        <name>Mg(2+)</name>
        <dbReference type="ChEBI" id="CHEBI:18420"/>
    </cofactor>
    <text evidence="4">Binds 2 magnesium ions per monomer.</text>
</comment>
<evidence type="ECO:0000256" key="2">
    <source>
        <dbReference type="ARBA" id="ARBA00022679"/>
    </source>
</evidence>
<keyword evidence="4" id="KW-0460">Magnesium</keyword>
<evidence type="ECO:0000259" key="5">
    <source>
        <dbReference type="Pfam" id="PF00591"/>
    </source>
</evidence>
<dbReference type="OrthoDB" id="9806430at2"/>
<keyword evidence="4" id="KW-0057">Aromatic amino acid biosynthesis</keyword>
<keyword evidence="4" id="KW-0028">Amino-acid biosynthesis</keyword>
<comment type="catalytic activity">
    <reaction evidence="4">
        <text>N-(5-phospho-beta-D-ribosyl)anthranilate + diphosphate = 5-phospho-alpha-D-ribose 1-diphosphate + anthranilate</text>
        <dbReference type="Rhea" id="RHEA:11768"/>
        <dbReference type="ChEBI" id="CHEBI:16567"/>
        <dbReference type="ChEBI" id="CHEBI:18277"/>
        <dbReference type="ChEBI" id="CHEBI:33019"/>
        <dbReference type="ChEBI" id="CHEBI:58017"/>
        <dbReference type="EC" id="2.4.2.18"/>
    </reaction>
</comment>
<dbReference type="NCBIfam" id="TIGR01245">
    <property type="entry name" value="trpD"/>
    <property type="match status" value="1"/>
</dbReference>
<dbReference type="SUPFAM" id="SSF47648">
    <property type="entry name" value="Nucleoside phosphorylase/phosphoribosyltransferase N-terminal domain"/>
    <property type="match status" value="1"/>
</dbReference>
<dbReference type="InterPro" id="IPR005940">
    <property type="entry name" value="Anthranilate_Pribosyl_Tfrase"/>
</dbReference>
<evidence type="ECO:0000313" key="8">
    <source>
        <dbReference type="Proteomes" id="UP000092695"/>
    </source>
</evidence>
<feature type="binding site" evidence="4">
    <location>
        <begin position="94"/>
        <end position="97"/>
    </location>
    <ligand>
        <name>5-phospho-alpha-D-ribose 1-diphosphate</name>
        <dbReference type="ChEBI" id="CHEBI:58017"/>
    </ligand>
</feature>
<comment type="subunit">
    <text evidence="4">Homodimer.</text>
</comment>
<keyword evidence="1 4" id="KW-0328">Glycosyltransferase</keyword>
<keyword evidence="4" id="KW-0479">Metal-binding</keyword>
<feature type="binding site" evidence="4">
    <location>
        <position position="92"/>
    </location>
    <ligand>
        <name>5-phospho-alpha-D-ribose 1-diphosphate</name>
        <dbReference type="ChEBI" id="CHEBI:58017"/>
    </ligand>
</feature>
<accession>A0A193LK59</accession>
<gene>
    <name evidence="4" type="primary">trpD</name>
    <name evidence="7" type="ORF">BA177_17775</name>
</gene>
<protein>
    <recommendedName>
        <fullName evidence="4">Anthranilate phosphoribosyltransferase</fullName>
        <ecNumber evidence="4">2.4.2.18</ecNumber>
    </recommendedName>
</protein>
<dbReference type="AlphaFoldDB" id="A0A193LK59"/>
<evidence type="ECO:0000259" key="6">
    <source>
        <dbReference type="Pfam" id="PF02885"/>
    </source>
</evidence>
<dbReference type="SUPFAM" id="SSF52418">
    <property type="entry name" value="Nucleoside phosphorylase/phosphoribosyltransferase catalytic domain"/>
    <property type="match status" value="1"/>
</dbReference>
<reference evidence="7 8" key="1">
    <citation type="submission" date="2016-06" db="EMBL/GenBank/DDBJ databases">
        <title>Complete genome sequence of a deep-branching marine Gamma Proteobacterium Woeseia oceani type strain XK5.</title>
        <authorList>
            <person name="Mu D."/>
            <person name="Du Z."/>
        </authorList>
    </citation>
    <scope>NUCLEOTIDE SEQUENCE [LARGE SCALE GENOMIC DNA]</scope>
    <source>
        <strain evidence="7 8">XK5</strain>
    </source>
</reference>
<dbReference type="InterPro" id="IPR035902">
    <property type="entry name" value="Nuc_phospho_transferase"/>
</dbReference>
<proteinExistence type="inferred from homology"/>
<dbReference type="RefSeq" id="WP_068618457.1">
    <property type="nucleotide sequence ID" value="NZ_CP016268.1"/>
</dbReference>
<evidence type="ECO:0000256" key="1">
    <source>
        <dbReference type="ARBA" id="ARBA00022676"/>
    </source>
</evidence>
<evidence type="ECO:0000313" key="7">
    <source>
        <dbReference type="EMBL" id="ANO52789.1"/>
    </source>
</evidence>
<organism evidence="7 8">
    <name type="scientific">Woeseia oceani</name>
    <dbReference type="NCBI Taxonomy" id="1548547"/>
    <lineage>
        <taxon>Bacteria</taxon>
        <taxon>Pseudomonadati</taxon>
        <taxon>Pseudomonadota</taxon>
        <taxon>Gammaproteobacteria</taxon>
        <taxon>Woeseiales</taxon>
        <taxon>Woeseiaceae</taxon>
        <taxon>Woeseia</taxon>
    </lineage>
</organism>
<keyword evidence="2 4" id="KW-0808">Transferase</keyword>
<feature type="binding site" evidence="4">
    <location>
        <position position="230"/>
    </location>
    <ligand>
        <name>Mg(2+)</name>
        <dbReference type="ChEBI" id="CHEBI:18420"/>
        <label>2</label>
    </ligand>
</feature>
<dbReference type="Proteomes" id="UP000092695">
    <property type="component" value="Chromosome"/>
</dbReference>
<feature type="binding site" evidence="4">
    <location>
        <position position="84"/>
    </location>
    <ligand>
        <name>5-phospho-alpha-D-ribose 1-diphosphate</name>
        <dbReference type="ChEBI" id="CHEBI:58017"/>
    </ligand>
</feature>
<dbReference type="InterPro" id="IPR017459">
    <property type="entry name" value="Glycosyl_Trfase_fam3_N_dom"/>
</dbReference>
<dbReference type="STRING" id="1548547.BA177_17775"/>
<name>A0A193LK59_9GAMM</name>